<keyword evidence="1" id="KW-0812">Transmembrane</keyword>
<feature type="transmembrane region" description="Helical" evidence="1">
    <location>
        <begin position="51"/>
        <end position="74"/>
    </location>
</feature>
<dbReference type="RefSeq" id="WP_093231100.1">
    <property type="nucleotide sequence ID" value="NZ_FORR01000017.1"/>
</dbReference>
<keyword evidence="3" id="KW-1185">Reference proteome</keyword>
<evidence type="ECO:0000313" key="3">
    <source>
        <dbReference type="Proteomes" id="UP000199545"/>
    </source>
</evidence>
<feature type="transmembrane region" description="Helical" evidence="1">
    <location>
        <begin position="104"/>
        <end position="127"/>
    </location>
</feature>
<reference evidence="2 3" key="1">
    <citation type="submission" date="2016-10" db="EMBL/GenBank/DDBJ databases">
        <authorList>
            <person name="de Groot N.N."/>
        </authorList>
    </citation>
    <scope>NUCLEOTIDE SEQUENCE [LARGE SCALE GENOMIC DNA]</scope>
    <source>
        <strain evidence="2 3">DSM 44778</strain>
    </source>
</reference>
<keyword evidence="1" id="KW-0472">Membrane</keyword>
<sequence>MNKSVEKAYQIAEMIIRVLEIGLAIFIVIGIFIEGILHAKQMWNVAFEGKLHSFQIFLDYVLLYIIGLEVAMMFVKRKPNIMLDILIFAIARKMIISTSKGIDFLFGSLAILILYIVKCYGISCILLPGYFRRAKNSPDADMHASDEQISS</sequence>
<evidence type="ECO:0000256" key="1">
    <source>
        <dbReference type="SAM" id="Phobius"/>
    </source>
</evidence>
<gene>
    <name evidence="2" type="ORF">SAMN05421852_1178</name>
</gene>
<dbReference type="OrthoDB" id="2382347at2"/>
<dbReference type="STRING" id="46223.SAMN05421852_1178"/>
<organism evidence="2 3">
    <name type="scientific">Thermoflavimicrobium dichotomicum</name>
    <dbReference type="NCBI Taxonomy" id="46223"/>
    <lineage>
        <taxon>Bacteria</taxon>
        <taxon>Bacillati</taxon>
        <taxon>Bacillota</taxon>
        <taxon>Bacilli</taxon>
        <taxon>Bacillales</taxon>
        <taxon>Thermoactinomycetaceae</taxon>
        <taxon>Thermoflavimicrobium</taxon>
    </lineage>
</organism>
<proteinExistence type="predicted"/>
<dbReference type="EMBL" id="FORR01000017">
    <property type="protein sequence ID" value="SFJ68680.1"/>
    <property type="molecule type" value="Genomic_DNA"/>
</dbReference>
<feature type="transmembrane region" description="Helical" evidence="1">
    <location>
        <begin position="21"/>
        <end position="39"/>
    </location>
</feature>
<evidence type="ECO:0000313" key="2">
    <source>
        <dbReference type="EMBL" id="SFJ68680.1"/>
    </source>
</evidence>
<dbReference type="AlphaFoldDB" id="A0A1I3TDK5"/>
<accession>A0A1I3TDK5</accession>
<name>A0A1I3TDK5_9BACL</name>
<protein>
    <recommendedName>
        <fullName evidence="4">Protein PsiE</fullName>
    </recommendedName>
</protein>
<keyword evidence="1" id="KW-1133">Transmembrane helix</keyword>
<evidence type="ECO:0008006" key="4">
    <source>
        <dbReference type="Google" id="ProtNLM"/>
    </source>
</evidence>
<dbReference type="Proteomes" id="UP000199545">
    <property type="component" value="Unassembled WGS sequence"/>
</dbReference>